<feature type="repeat" description="WD" evidence="3">
    <location>
        <begin position="563"/>
        <end position="589"/>
    </location>
</feature>
<keyword evidence="2" id="KW-0677">Repeat</keyword>
<dbReference type="SUPFAM" id="SSF50978">
    <property type="entry name" value="WD40 repeat-like"/>
    <property type="match status" value="1"/>
</dbReference>
<feature type="repeat" description="WD" evidence="3">
    <location>
        <begin position="292"/>
        <end position="324"/>
    </location>
</feature>
<keyword evidence="1 3" id="KW-0853">WD repeat</keyword>
<dbReference type="PROSITE" id="PS50294">
    <property type="entry name" value="WD_REPEATS_REGION"/>
    <property type="match status" value="2"/>
</dbReference>
<evidence type="ECO:0000256" key="4">
    <source>
        <dbReference type="SAM" id="MobiDB-lite"/>
    </source>
</evidence>
<dbReference type="AlphaFoldDB" id="A0A9P6D6I5"/>
<dbReference type="Pfam" id="PF00400">
    <property type="entry name" value="WD40"/>
    <property type="match status" value="4"/>
</dbReference>
<dbReference type="Gene3D" id="2.130.10.10">
    <property type="entry name" value="YVTN repeat-like/Quinoprotein amine dehydrogenase"/>
    <property type="match status" value="3"/>
</dbReference>
<dbReference type="SMART" id="SM00320">
    <property type="entry name" value="WD40"/>
    <property type="match status" value="6"/>
</dbReference>
<dbReference type="InterPro" id="IPR006594">
    <property type="entry name" value="LisH"/>
</dbReference>
<feature type="compositionally biased region" description="Low complexity" evidence="4">
    <location>
        <begin position="642"/>
        <end position="654"/>
    </location>
</feature>
<keyword evidence="7" id="KW-1185">Reference proteome</keyword>
<dbReference type="SMART" id="SM00668">
    <property type="entry name" value="CTLH"/>
    <property type="match status" value="1"/>
</dbReference>
<dbReference type="PROSITE" id="PS50897">
    <property type="entry name" value="CTLH"/>
    <property type="match status" value="1"/>
</dbReference>
<sequence>MKTLSTSDQDSSLSVTPEHAGPSSFGSSFEALVSTNGHTNGNGFSSVTNGNSGAGVVMGNGVSKHGKAVAKVTLPGTTLYDDSFVDREEFIRLVIQSLRDVGYVESAATLEAESGYTMESAEVSQFRQYILDGLWSKAEAALVRLGVQEDEGLWDAKFLISQQKYLELVEAKKPTEALQVLRSELAPLNVDSDHLHTLSSLIMCSEPEDLRQRAGWDGASGSSRRQLLDTLHEYIPSAVMIPQRRFSTLLNQARSYQRQRCLYHNAPLSTFSLYSDHHCSMSDFPTITTTILEVHSDEVWNIEWSHDGAYLASGSKDKSAIIWKRGSTIGSTPQDWSPHHTLSDHPYPVGCLAWSPDDSVLLTSAENFVKMWNAKTGICIRTLDEHTETVTAIAWLPDGTGFITGALDRRIVVWDAEGSIRNSWDPTAIRLTDLAVTPDQARLVAIGIESPAPVPAPSDAPHSRSAQTGDVLSNAGGNGSPSSGRTPHRMMIFDLATKQVQSSIPIAGELTSVQTSQDSQYALVNHAPNEVLLYDLNTGKTVMKYEGQTQGRHVIRSCFGGIDGNFVVSGSEDANVYTWHRESGRLLETLSGHGEGSVNSVAWNPVNERMFASCSDDHTIRIWEAPPPGVYIVEQPPVEESLAAASSSQTSAAAVVEKGKGKTRQRVDDNSVSTTFGATRL</sequence>
<dbReference type="InterPro" id="IPR001680">
    <property type="entry name" value="WD40_rpt"/>
</dbReference>
<comment type="caution">
    <text evidence="6">The sequence shown here is derived from an EMBL/GenBank/DDBJ whole genome shotgun (WGS) entry which is preliminary data.</text>
</comment>
<feature type="region of interest" description="Disordered" evidence="4">
    <location>
        <begin position="642"/>
        <end position="681"/>
    </location>
</feature>
<feature type="repeat" description="WD" evidence="3">
    <location>
        <begin position="342"/>
        <end position="382"/>
    </location>
</feature>
<dbReference type="Pfam" id="PF23627">
    <property type="entry name" value="LisH_WDR26"/>
    <property type="match status" value="1"/>
</dbReference>
<dbReference type="OrthoDB" id="972532at2759"/>
<feature type="region of interest" description="Disordered" evidence="4">
    <location>
        <begin position="1"/>
        <end position="32"/>
    </location>
</feature>
<gene>
    <name evidence="6" type="ORF">BDN70DRAFT_83636</name>
</gene>
<dbReference type="PANTHER" id="PTHR22838:SF0">
    <property type="entry name" value="WD REPEAT-CONTAINING PROTEIN 26"/>
    <property type="match status" value="1"/>
</dbReference>
<accession>A0A9P6D6I5</accession>
<dbReference type="InterPro" id="IPR006595">
    <property type="entry name" value="CTLH_C"/>
</dbReference>
<organism evidence="6 7">
    <name type="scientific">Pholiota conissans</name>
    <dbReference type="NCBI Taxonomy" id="109636"/>
    <lineage>
        <taxon>Eukaryota</taxon>
        <taxon>Fungi</taxon>
        <taxon>Dikarya</taxon>
        <taxon>Basidiomycota</taxon>
        <taxon>Agaricomycotina</taxon>
        <taxon>Agaricomycetes</taxon>
        <taxon>Agaricomycetidae</taxon>
        <taxon>Agaricales</taxon>
        <taxon>Agaricineae</taxon>
        <taxon>Strophariaceae</taxon>
        <taxon>Pholiota</taxon>
    </lineage>
</organism>
<evidence type="ECO:0000256" key="3">
    <source>
        <dbReference type="PROSITE-ProRule" id="PRU00221"/>
    </source>
</evidence>
<dbReference type="PANTHER" id="PTHR22838">
    <property type="entry name" value="WD REPEAT PROTEIN 26-RELATED"/>
    <property type="match status" value="1"/>
</dbReference>
<dbReference type="GO" id="GO:0043161">
    <property type="term" value="P:proteasome-mediated ubiquitin-dependent protein catabolic process"/>
    <property type="evidence" value="ECO:0007669"/>
    <property type="project" value="TreeGrafter"/>
</dbReference>
<name>A0A9P6D6I5_9AGAR</name>
<dbReference type="InterPro" id="IPR051350">
    <property type="entry name" value="WD_repeat-ST_regulator"/>
</dbReference>
<feature type="compositionally biased region" description="Low complexity" evidence="4">
    <location>
        <begin position="1"/>
        <end position="14"/>
    </location>
</feature>
<dbReference type="PROSITE" id="PS50082">
    <property type="entry name" value="WD_REPEATS_2"/>
    <property type="match status" value="5"/>
</dbReference>
<feature type="repeat" description="WD" evidence="3">
    <location>
        <begin position="595"/>
        <end position="624"/>
    </location>
</feature>
<dbReference type="Proteomes" id="UP000807469">
    <property type="component" value="Unassembled WGS sequence"/>
</dbReference>
<dbReference type="GO" id="GO:0034657">
    <property type="term" value="C:GID complex"/>
    <property type="evidence" value="ECO:0007669"/>
    <property type="project" value="TreeGrafter"/>
</dbReference>
<evidence type="ECO:0000256" key="2">
    <source>
        <dbReference type="ARBA" id="ARBA00022737"/>
    </source>
</evidence>
<dbReference type="PROSITE" id="PS50896">
    <property type="entry name" value="LISH"/>
    <property type="match status" value="1"/>
</dbReference>
<feature type="domain" description="CTLH" evidence="5">
    <location>
        <begin position="119"/>
        <end position="176"/>
    </location>
</feature>
<feature type="repeat" description="WD" evidence="3">
    <location>
        <begin position="383"/>
        <end position="415"/>
    </location>
</feature>
<evidence type="ECO:0000259" key="5">
    <source>
        <dbReference type="PROSITE" id="PS50897"/>
    </source>
</evidence>
<proteinExistence type="predicted"/>
<feature type="region of interest" description="Disordered" evidence="4">
    <location>
        <begin position="450"/>
        <end position="487"/>
    </location>
</feature>
<dbReference type="EMBL" id="MU155141">
    <property type="protein sequence ID" value="KAF9484688.1"/>
    <property type="molecule type" value="Genomic_DNA"/>
</dbReference>
<evidence type="ECO:0000256" key="1">
    <source>
        <dbReference type="ARBA" id="ARBA00022574"/>
    </source>
</evidence>
<evidence type="ECO:0000313" key="6">
    <source>
        <dbReference type="EMBL" id="KAF9484688.1"/>
    </source>
</evidence>
<dbReference type="CDD" id="cd00200">
    <property type="entry name" value="WD40"/>
    <property type="match status" value="1"/>
</dbReference>
<dbReference type="InterPro" id="IPR015943">
    <property type="entry name" value="WD40/YVTN_repeat-like_dom_sf"/>
</dbReference>
<feature type="compositionally biased region" description="Basic and acidic residues" evidence="4">
    <location>
        <begin position="657"/>
        <end position="669"/>
    </location>
</feature>
<reference evidence="6" key="1">
    <citation type="submission" date="2020-11" db="EMBL/GenBank/DDBJ databases">
        <authorList>
            <consortium name="DOE Joint Genome Institute"/>
            <person name="Ahrendt S."/>
            <person name="Riley R."/>
            <person name="Andreopoulos W."/>
            <person name="Labutti K."/>
            <person name="Pangilinan J."/>
            <person name="Ruiz-Duenas F.J."/>
            <person name="Barrasa J.M."/>
            <person name="Sanchez-Garcia M."/>
            <person name="Camarero S."/>
            <person name="Miyauchi S."/>
            <person name="Serrano A."/>
            <person name="Linde D."/>
            <person name="Babiker R."/>
            <person name="Drula E."/>
            <person name="Ayuso-Fernandez I."/>
            <person name="Pacheco R."/>
            <person name="Padilla G."/>
            <person name="Ferreira P."/>
            <person name="Barriuso J."/>
            <person name="Kellner H."/>
            <person name="Castanera R."/>
            <person name="Alfaro M."/>
            <person name="Ramirez L."/>
            <person name="Pisabarro A.G."/>
            <person name="Kuo A."/>
            <person name="Tritt A."/>
            <person name="Lipzen A."/>
            <person name="He G."/>
            <person name="Yan M."/>
            <person name="Ng V."/>
            <person name="Cullen D."/>
            <person name="Martin F."/>
            <person name="Rosso M.-N."/>
            <person name="Henrissat B."/>
            <person name="Hibbett D."/>
            <person name="Martinez A.T."/>
            <person name="Grigoriev I.V."/>
        </authorList>
    </citation>
    <scope>NUCLEOTIDE SEQUENCE</scope>
    <source>
        <strain evidence="6">CIRM-BRFM 674</strain>
    </source>
</reference>
<feature type="compositionally biased region" description="Polar residues" evidence="4">
    <location>
        <begin position="670"/>
        <end position="681"/>
    </location>
</feature>
<protein>
    <submittedName>
        <fullName evidence="6">WD40 repeat-like protein</fullName>
    </submittedName>
</protein>
<evidence type="ECO:0000313" key="7">
    <source>
        <dbReference type="Proteomes" id="UP000807469"/>
    </source>
</evidence>
<dbReference type="InterPro" id="IPR036322">
    <property type="entry name" value="WD40_repeat_dom_sf"/>
</dbReference>